<evidence type="ECO:0000313" key="1">
    <source>
        <dbReference type="EMBL" id="KYO30926.1"/>
    </source>
</evidence>
<dbReference type="OrthoDB" id="9890799at2759"/>
<evidence type="ECO:0000313" key="2">
    <source>
        <dbReference type="Proteomes" id="UP000050525"/>
    </source>
</evidence>
<keyword evidence="2" id="KW-1185">Reference proteome</keyword>
<comment type="caution">
    <text evidence="1">The sequence shown here is derived from an EMBL/GenBank/DDBJ whole genome shotgun (WGS) entry which is preliminary data.</text>
</comment>
<sequence length="224" mass="25069">MSFFCCCHRLPGTSGEREPLTAQYTRQPSQNTGVCSKEGTLAMKVVNVLEIDTLFSDIAETFNKQYGDHSAMEEAIRRLKEASGCAPTSSLTDCIDNIKREHGACNLQVHMDGYSFSLIVKEKEVPADLEQAQRQVWELNRATKHVIATETKLQEMICSVLQSQSQLAERMKAENPEYLDQVRLDANLRENIQTVSQAKELSKQYGKDASSVLKEMAHLAGLIL</sequence>
<dbReference type="EMBL" id="AKHW03004113">
    <property type="protein sequence ID" value="KYO30926.1"/>
    <property type="molecule type" value="Genomic_DNA"/>
</dbReference>
<accession>A0A151N270</accession>
<gene>
    <name evidence="1" type="ORF">Y1Q_0016328</name>
</gene>
<organism evidence="1 2">
    <name type="scientific">Alligator mississippiensis</name>
    <name type="common">American alligator</name>
    <dbReference type="NCBI Taxonomy" id="8496"/>
    <lineage>
        <taxon>Eukaryota</taxon>
        <taxon>Metazoa</taxon>
        <taxon>Chordata</taxon>
        <taxon>Craniata</taxon>
        <taxon>Vertebrata</taxon>
        <taxon>Euteleostomi</taxon>
        <taxon>Archelosauria</taxon>
        <taxon>Archosauria</taxon>
        <taxon>Crocodylia</taxon>
        <taxon>Alligatoridae</taxon>
        <taxon>Alligatorinae</taxon>
        <taxon>Alligator</taxon>
    </lineage>
</organism>
<reference evidence="1 2" key="1">
    <citation type="journal article" date="2012" name="Genome Biol.">
        <title>Sequencing three crocodilian genomes to illuminate the evolution of archosaurs and amniotes.</title>
        <authorList>
            <person name="St John J.A."/>
            <person name="Braun E.L."/>
            <person name="Isberg S.R."/>
            <person name="Miles L.G."/>
            <person name="Chong A.Y."/>
            <person name="Gongora J."/>
            <person name="Dalzell P."/>
            <person name="Moran C."/>
            <person name="Bed'hom B."/>
            <person name="Abzhanov A."/>
            <person name="Burgess S.C."/>
            <person name="Cooksey A.M."/>
            <person name="Castoe T.A."/>
            <person name="Crawford N.G."/>
            <person name="Densmore L.D."/>
            <person name="Drew J.C."/>
            <person name="Edwards S.V."/>
            <person name="Faircloth B.C."/>
            <person name="Fujita M.K."/>
            <person name="Greenwold M.J."/>
            <person name="Hoffmann F.G."/>
            <person name="Howard J.M."/>
            <person name="Iguchi T."/>
            <person name="Janes D.E."/>
            <person name="Khan S.Y."/>
            <person name="Kohno S."/>
            <person name="de Koning A.J."/>
            <person name="Lance S.L."/>
            <person name="McCarthy F.M."/>
            <person name="McCormack J.E."/>
            <person name="Merchant M.E."/>
            <person name="Peterson D.G."/>
            <person name="Pollock D.D."/>
            <person name="Pourmand N."/>
            <person name="Raney B.J."/>
            <person name="Roessler K.A."/>
            <person name="Sanford J.R."/>
            <person name="Sawyer R.H."/>
            <person name="Schmidt C.J."/>
            <person name="Triplett E.W."/>
            <person name="Tuberville T.D."/>
            <person name="Venegas-Anaya M."/>
            <person name="Howard J.T."/>
            <person name="Jarvis E.D."/>
            <person name="Guillette L.J.Jr."/>
            <person name="Glenn T.C."/>
            <person name="Green R.E."/>
            <person name="Ray D.A."/>
        </authorList>
    </citation>
    <scope>NUCLEOTIDE SEQUENCE [LARGE SCALE GENOMIC DNA]</scope>
    <source>
        <strain evidence="1">KSC_2009_1</strain>
    </source>
</reference>
<protein>
    <submittedName>
        <fullName evidence="1">Uncharacterized protein</fullName>
    </submittedName>
</protein>
<dbReference type="KEGG" id="amj:109284794"/>
<name>A0A151N270_ALLMI</name>
<proteinExistence type="predicted"/>
<dbReference type="AlphaFoldDB" id="A0A151N270"/>
<dbReference type="STRING" id="8496.A0A151N270"/>
<dbReference type="Proteomes" id="UP000050525">
    <property type="component" value="Unassembled WGS sequence"/>
</dbReference>